<dbReference type="PRINTS" id="PR00036">
    <property type="entry name" value="HTHLACI"/>
</dbReference>
<dbReference type="InterPro" id="IPR000843">
    <property type="entry name" value="HTH_LacI"/>
</dbReference>
<sequence>MATIKDVAKLAGVSVSTVSRVLNGSGYVDKTTEERVLSSIRSLNYQPNRIARSLVTRKTKTIGLILPDITNPFFPEVVRGAEDEAHKRGYNIILCNSDWDEEKEQVYLSVLQQQCVDGVILVGTKLSESYLASIAATFPPIVVIDRTIALDMHSISSNNIQGAYVATSHLLAQGCRIIGHIAGPEQSVSARQRMQGYRQALDEAGIPFLPELVVGGDYRMTTGKAAAAELLRRSPQVEGIFCANDLMAIGALEQLREASIRVPRDVAVVGYDGIAMSRYVYPPLTTVVQPTYRMGERAIQLLFDSIERNQPEFQHIELEPLLEIRKSSTRRACHENASRSRHR</sequence>
<dbReference type="Gene3D" id="1.10.260.40">
    <property type="entry name" value="lambda repressor-like DNA-binding domains"/>
    <property type="match status" value="1"/>
</dbReference>
<name>A0A6I3SIV9_HELMO</name>
<dbReference type="SMART" id="SM00354">
    <property type="entry name" value="HTH_LACI"/>
    <property type="match status" value="1"/>
</dbReference>
<gene>
    <name evidence="5" type="ORF">GJ688_07150</name>
</gene>
<evidence type="ECO:0000256" key="3">
    <source>
        <dbReference type="ARBA" id="ARBA00023163"/>
    </source>
</evidence>
<evidence type="ECO:0000256" key="2">
    <source>
        <dbReference type="ARBA" id="ARBA00023125"/>
    </source>
</evidence>
<organism evidence="5 6">
    <name type="scientific">Heliobacterium mobile</name>
    <name type="common">Heliobacillus mobilis</name>
    <dbReference type="NCBI Taxonomy" id="28064"/>
    <lineage>
        <taxon>Bacteria</taxon>
        <taxon>Bacillati</taxon>
        <taxon>Bacillota</taxon>
        <taxon>Clostridia</taxon>
        <taxon>Eubacteriales</taxon>
        <taxon>Heliobacteriaceae</taxon>
        <taxon>Heliobacterium</taxon>
    </lineage>
</organism>
<dbReference type="RefSeq" id="WP_155475860.1">
    <property type="nucleotide sequence ID" value="NZ_WNKU01000006.1"/>
</dbReference>
<dbReference type="CDD" id="cd01392">
    <property type="entry name" value="HTH_LacI"/>
    <property type="match status" value="1"/>
</dbReference>
<accession>A0A6I3SIV9</accession>
<dbReference type="SUPFAM" id="SSF47413">
    <property type="entry name" value="lambda repressor-like DNA-binding domains"/>
    <property type="match status" value="1"/>
</dbReference>
<dbReference type="PROSITE" id="PS50932">
    <property type="entry name" value="HTH_LACI_2"/>
    <property type="match status" value="1"/>
</dbReference>
<dbReference type="AlphaFoldDB" id="A0A6I3SIV9"/>
<dbReference type="Pfam" id="PF13377">
    <property type="entry name" value="Peripla_BP_3"/>
    <property type="match status" value="1"/>
</dbReference>
<feature type="domain" description="HTH lacI-type" evidence="4">
    <location>
        <begin position="2"/>
        <end position="56"/>
    </location>
</feature>
<dbReference type="InterPro" id="IPR028082">
    <property type="entry name" value="Peripla_BP_I"/>
</dbReference>
<dbReference type="GO" id="GO:0000976">
    <property type="term" value="F:transcription cis-regulatory region binding"/>
    <property type="evidence" value="ECO:0007669"/>
    <property type="project" value="TreeGrafter"/>
</dbReference>
<dbReference type="GO" id="GO:0003700">
    <property type="term" value="F:DNA-binding transcription factor activity"/>
    <property type="evidence" value="ECO:0007669"/>
    <property type="project" value="TreeGrafter"/>
</dbReference>
<keyword evidence="3" id="KW-0804">Transcription</keyword>
<dbReference type="InterPro" id="IPR010982">
    <property type="entry name" value="Lambda_DNA-bd_dom_sf"/>
</dbReference>
<evidence type="ECO:0000256" key="1">
    <source>
        <dbReference type="ARBA" id="ARBA00023015"/>
    </source>
</evidence>
<dbReference type="Proteomes" id="UP000430670">
    <property type="component" value="Unassembled WGS sequence"/>
</dbReference>
<evidence type="ECO:0000259" key="4">
    <source>
        <dbReference type="PROSITE" id="PS50932"/>
    </source>
</evidence>
<dbReference type="EMBL" id="WNKU01000006">
    <property type="protein sequence ID" value="MTV48756.1"/>
    <property type="molecule type" value="Genomic_DNA"/>
</dbReference>
<keyword evidence="2" id="KW-0238">DNA-binding</keyword>
<dbReference type="OrthoDB" id="9784962at2"/>
<reference evidence="5 6" key="1">
    <citation type="submission" date="2019-11" db="EMBL/GenBank/DDBJ databases">
        <title>Whole-genome sequence of a the green, strictly anaerobic photosynthetic bacterium Heliobacillus mobilis DSM 6151.</title>
        <authorList>
            <person name="Kyndt J.A."/>
            <person name="Meyer T.E."/>
        </authorList>
    </citation>
    <scope>NUCLEOTIDE SEQUENCE [LARGE SCALE GENOMIC DNA]</scope>
    <source>
        <strain evidence="5 6">DSM 6151</strain>
    </source>
</reference>
<protein>
    <submittedName>
        <fullName evidence="5">Substrate-binding domain-containing protein</fullName>
    </submittedName>
</protein>
<evidence type="ECO:0000313" key="6">
    <source>
        <dbReference type="Proteomes" id="UP000430670"/>
    </source>
</evidence>
<dbReference type="PROSITE" id="PS00356">
    <property type="entry name" value="HTH_LACI_1"/>
    <property type="match status" value="1"/>
</dbReference>
<keyword evidence="6" id="KW-1185">Reference proteome</keyword>
<evidence type="ECO:0000313" key="5">
    <source>
        <dbReference type="EMBL" id="MTV48756.1"/>
    </source>
</evidence>
<proteinExistence type="predicted"/>
<dbReference type="PANTHER" id="PTHR30146">
    <property type="entry name" value="LACI-RELATED TRANSCRIPTIONAL REPRESSOR"/>
    <property type="match status" value="1"/>
</dbReference>
<dbReference type="CDD" id="cd06267">
    <property type="entry name" value="PBP1_LacI_sugar_binding-like"/>
    <property type="match status" value="1"/>
</dbReference>
<keyword evidence="1" id="KW-0805">Transcription regulation</keyword>
<dbReference type="Gene3D" id="3.40.50.2300">
    <property type="match status" value="2"/>
</dbReference>
<dbReference type="Pfam" id="PF00356">
    <property type="entry name" value="LacI"/>
    <property type="match status" value="1"/>
</dbReference>
<dbReference type="SUPFAM" id="SSF53822">
    <property type="entry name" value="Periplasmic binding protein-like I"/>
    <property type="match status" value="1"/>
</dbReference>
<dbReference type="PANTHER" id="PTHR30146:SF109">
    <property type="entry name" value="HTH-TYPE TRANSCRIPTIONAL REGULATOR GALS"/>
    <property type="match status" value="1"/>
</dbReference>
<dbReference type="InterPro" id="IPR046335">
    <property type="entry name" value="LacI/GalR-like_sensor"/>
</dbReference>
<comment type="caution">
    <text evidence="5">The sequence shown here is derived from an EMBL/GenBank/DDBJ whole genome shotgun (WGS) entry which is preliminary data.</text>
</comment>